<dbReference type="eggNOG" id="KOG0266">
    <property type="taxonomic scope" value="Eukaryota"/>
</dbReference>
<keyword evidence="2" id="KW-0677">Repeat</keyword>
<dbReference type="STRING" id="1182541.W9ZKQ8"/>
<evidence type="ECO:0000313" key="8">
    <source>
        <dbReference type="Proteomes" id="UP000019484"/>
    </source>
</evidence>
<keyword evidence="1 3" id="KW-0853">WD repeat</keyword>
<dbReference type="InterPro" id="IPR036322">
    <property type="entry name" value="WD40_repeat_dom_sf"/>
</dbReference>
<dbReference type="InterPro" id="IPR056884">
    <property type="entry name" value="NPHP3-like_N"/>
</dbReference>
<protein>
    <submittedName>
        <fullName evidence="7">Uncharacterized protein</fullName>
    </submittedName>
</protein>
<dbReference type="PROSITE" id="PS50294">
    <property type="entry name" value="WD_REPEATS_REGION"/>
    <property type="match status" value="2"/>
</dbReference>
<feature type="repeat" description="WD" evidence="3">
    <location>
        <begin position="937"/>
        <end position="978"/>
    </location>
</feature>
<dbReference type="SUPFAM" id="SSF50978">
    <property type="entry name" value="WD40 repeat-like"/>
    <property type="match status" value="1"/>
</dbReference>
<dbReference type="Proteomes" id="UP000019484">
    <property type="component" value="Unassembled WGS sequence"/>
</dbReference>
<dbReference type="Pfam" id="PF24809">
    <property type="entry name" value="DUF7708"/>
    <property type="match status" value="1"/>
</dbReference>
<dbReference type="InterPro" id="IPR001680">
    <property type="entry name" value="WD40_rpt"/>
</dbReference>
<keyword evidence="8" id="KW-1185">Reference proteome</keyword>
<evidence type="ECO:0000256" key="1">
    <source>
        <dbReference type="ARBA" id="ARBA00022574"/>
    </source>
</evidence>
<dbReference type="Pfam" id="PF24883">
    <property type="entry name" value="NPHP3_N"/>
    <property type="match status" value="1"/>
</dbReference>
<evidence type="ECO:0000259" key="5">
    <source>
        <dbReference type="Pfam" id="PF24809"/>
    </source>
</evidence>
<dbReference type="InterPro" id="IPR019775">
    <property type="entry name" value="WD40_repeat_CS"/>
</dbReference>
<dbReference type="RefSeq" id="XP_007719323.1">
    <property type="nucleotide sequence ID" value="XM_007721133.1"/>
</dbReference>
<dbReference type="AlphaFoldDB" id="W9ZKQ8"/>
<accession>W9ZKQ8</accession>
<feature type="compositionally biased region" description="Basic residues" evidence="4">
    <location>
        <begin position="1"/>
        <end position="11"/>
    </location>
</feature>
<dbReference type="SMART" id="SM00320">
    <property type="entry name" value="WD40"/>
    <property type="match status" value="2"/>
</dbReference>
<dbReference type="HOGENOM" id="CLU_000288_6_16_1"/>
<feature type="compositionally biased region" description="Low complexity" evidence="4">
    <location>
        <begin position="27"/>
        <end position="37"/>
    </location>
</feature>
<sequence length="1090" mass="122370">MASPKPRRKRDRVFQWISGTSTRPSSHHSALSATSTSPPNPNPSGTSIVGAQSFEDRVFLCLSQQEQDTIRQYTVSNAADINTIVRQALTATRQKQAICQSKRWTFQFGGQSVVLQKKADNIVSWLDRFKAVGDVVSNADPIHVGLPWAGIRLLLEAATSEKSQMAALLLGLETALYLSNRLQAYMTYMATLPPSLTRGNLESCLIEFHALILRFLGKAIRLYQKGSITRVFDAFWRVEDVSTFEDECHKMANRADIEASTCNRHLTAKQHEELRQTLLKLDAIHTVQGAVERLEHKLNLDKLPVAVGAAFNSYQDELDARCHPDTRVDLLRDIYTWAGQADGKSIFWLNGGAGTGKSTISRTVAQTFSDHGRLGASFFFKRGERDRENARLFVSTIVREMVRQIPALRPHVHQAIEDDPEIATRALKEQFDKLIFLPCTKVGSIPLASVVLVVDALDECDREGDINVMIAQLSRLRELRTISIRAFLTSRPEVPIRHAFTEVSTAKHRDLILHNIPPSTIRHDISIYLQDEFTRIRDAHRRLSDQSVPPGWPDVESLNALTDLAVPLFIVAATVCRFVGDLKGNPQKRLRQVLDQPIGQRSQLELTYLPVLRQLLAGVDDAEEKEQLCRDFHEIVGSIVLLANPLSTTSLAKLLQIEKTDIDDQLRCLHSVLWIPSDPNAPIHLLHLSFREFLLKKRHSDLGRQFTIDKPTAHGFLLDKCLTLLRGSQGLRKDICHLERPGILRSEISYATINASIPQHLQYACCFWIFHLQQSERQIRDGDEIDSFLRTYFLHWLECMSLISKIPESIGLITTLQSQVAKKDSQVSTFMEDARRFTLTFSSILAQAPLQVYGSPWHFSPLKSPVRHTFRGQRLPTIQIRSLLSEQWSACLQTYEGHSSLVNSVVFSRDGSRVASGSGDSTVRVWDVQTGECQHTLEGHSDWVNSVVFSRDGSRVASGSHDSTVRVWDITSATEVLCHNTYTTMNDIEFSDDGSTILVNGELLPLPPQLPLSSTTQPSNSDVTSRRKLGLGGEWIMYGSERILWLPPEYRPGDWASYMDIVAIGSGNGRVTIVSVTRPHGINGSEEKTW</sequence>
<feature type="domain" description="Nephrocystin 3-like N-terminal" evidence="6">
    <location>
        <begin position="335"/>
        <end position="491"/>
    </location>
</feature>
<dbReference type="Gene3D" id="3.40.50.300">
    <property type="entry name" value="P-loop containing nucleotide triphosphate hydrolases"/>
    <property type="match status" value="1"/>
</dbReference>
<dbReference type="EMBL" id="AMWN01000001">
    <property type="protein sequence ID" value="EXJ95094.1"/>
    <property type="molecule type" value="Genomic_DNA"/>
</dbReference>
<proteinExistence type="predicted"/>
<dbReference type="InterPro" id="IPR027417">
    <property type="entry name" value="P-loop_NTPase"/>
</dbReference>
<evidence type="ECO:0000256" key="4">
    <source>
        <dbReference type="SAM" id="MobiDB-lite"/>
    </source>
</evidence>
<name>W9ZKQ8_9EURO</name>
<evidence type="ECO:0000256" key="3">
    <source>
        <dbReference type="PROSITE-ProRule" id="PRU00221"/>
    </source>
</evidence>
<comment type="caution">
    <text evidence="7">The sequence shown here is derived from an EMBL/GenBank/DDBJ whole genome shotgun (WGS) entry which is preliminary data.</text>
</comment>
<dbReference type="GeneID" id="19155122"/>
<dbReference type="Gene3D" id="2.130.10.10">
    <property type="entry name" value="YVTN repeat-like/Quinoprotein amine dehydrogenase"/>
    <property type="match status" value="1"/>
</dbReference>
<dbReference type="Pfam" id="PF00400">
    <property type="entry name" value="WD40"/>
    <property type="match status" value="2"/>
</dbReference>
<evidence type="ECO:0000256" key="2">
    <source>
        <dbReference type="ARBA" id="ARBA00022737"/>
    </source>
</evidence>
<feature type="region of interest" description="Disordered" evidence="4">
    <location>
        <begin position="1"/>
        <end position="48"/>
    </location>
</feature>
<dbReference type="InterPro" id="IPR015943">
    <property type="entry name" value="WD40/YVTN_repeat-like_dom_sf"/>
</dbReference>
<organism evidence="7 8">
    <name type="scientific">Capronia coronata CBS 617.96</name>
    <dbReference type="NCBI Taxonomy" id="1182541"/>
    <lineage>
        <taxon>Eukaryota</taxon>
        <taxon>Fungi</taxon>
        <taxon>Dikarya</taxon>
        <taxon>Ascomycota</taxon>
        <taxon>Pezizomycotina</taxon>
        <taxon>Eurotiomycetes</taxon>
        <taxon>Chaetothyriomycetidae</taxon>
        <taxon>Chaetothyriales</taxon>
        <taxon>Herpotrichiellaceae</taxon>
        <taxon>Capronia</taxon>
    </lineage>
</organism>
<evidence type="ECO:0000313" key="7">
    <source>
        <dbReference type="EMBL" id="EXJ95094.1"/>
    </source>
</evidence>
<feature type="repeat" description="WD" evidence="3">
    <location>
        <begin position="895"/>
        <end position="936"/>
    </location>
</feature>
<dbReference type="OrthoDB" id="674604at2759"/>
<evidence type="ECO:0000259" key="6">
    <source>
        <dbReference type="Pfam" id="PF24883"/>
    </source>
</evidence>
<dbReference type="InterPro" id="IPR056125">
    <property type="entry name" value="DUF7708"/>
</dbReference>
<feature type="domain" description="DUF7708" evidence="5">
    <location>
        <begin position="122"/>
        <end position="253"/>
    </location>
</feature>
<dbReference type="PROSITE" id="PS00678">
    <property type="entry name" value="WD_REPEATS_1"/>
    <property type="match status" value="2"/>
</dbReference>
<dbReference type="PANTHER" id="PTHR10039:SF17">
    <property type="entry name" value="FUNGAL STAND N-TERMINAL GOODBYE DOMAIN-CONTAINING PROTEIN-RELATED"/>
    <property type="match status" value="1"/>
</dbReference>
<dbReference type="PROSITE" id="PS50082">
    <property type="entry name" value="WD_REPEATS_2"/>
    <property type="match status" value="2"/>
</dbReference>
<reference evidence="7 8" key="1">
    <citation type="submission" date="2013-03" db="EMBL/GenBank/DDBJ databases">
        <title>The Genome Sequence of Capronia coronata CBS 617.96.</title>
        <authorList>
            <consortium name="The Broad Institute Genomics Platform"/>
            <person name="Cuomo C."/>
            <person name="de Hoog S."/>
            <person name="Gorbushina A."/>
            <person name="Walker B."/>
            <person name="Young S.K."/>
            <person name="Zeng Q."/>
            <person name="Gargeya S."/>
            <person name="Fitzgerald M."/>
            <person name="Haas B."/>
            <person name="Abouelleil A."/>
            <person name="Allen A.W."/>
            <person name="Alvarado L."/>
            <person name="Arachchi H.M."/>
            <person name="Berlin A.M."/>
            <person name="Chapman S.B."/>
            <person name="Gainer-Dewar J."/>
            <person name="Goldberg J."/>
            <person name="Griggs A."/>
            <person name="Gujja S."/>
            <person name="Hansen M."/>
            <person name="Howarth C."/>
            <person name="Imamovic A."/>
            <person name="Ireland A."/>
            <person name="Larimer J."/>
            <person name="McCowan C."/>
            <person name="Murphy C."/>
            <person name="Pearson M."/>
            <person name="Poon T.W."/>
            <person name="Priest M."/>
            <person name="Roberts A."/>
            <person name="Saif S."/>
            <person name="Shea T."/>
            <person name="Sisk P."/>
            <person name="Sykes S."/>
            <person name="Wortman J."/>
            <person name="Nusbaum C."/>
            <person name="Birren B."/>
        </authorList>
    </citation>
    <scope>NUCLEOTIDE SEQUENCE [LARGE SCALE GENOMIC DNA]</scope>
    <source>
        <strain evidence="7 8">CBS 617.96</strain>
    </source>
</reference>
<gene>
    <name evidence="7" type="ORF">A1O1_00213</name>
</gene>
<dbReference type="PANTHER" id="PTHR10039">
    <property type="entry name" value="AMELOGENIN"/>
    <property type="match status" value="1"/>
</dbReference>